<feature type="transmembrane region" description="Helical" evidence="1">
    <location>
        <begin position="69"/>
        <end position="91"/>
    </location>
</feature>
<feature type="transmembrane region" description="Helical" evidence="1">
    <location>
        <begin position="155"/>
        <end position="173"/>
    </location>
</feature>
<accession>A0ABU5K3V4</accession>
<feature type="transmembrane region" description="Helical" evidence="1">
    <location>
        <begin position="42"/>
        <end position="62"/>
    </location>
</feature>
<name>A0ABU5K3V4_9BACI</name>
<evidence type="ECO:0000256" key="1">
    <source>
        <dbReference type="SAM" id="Phobius"/>
    </source>
</evidence>
<reference evidence="3" key="1">
    <citation type="submission" date="2023-11" db="EMBL/GenBank/DDBJ databases">
        <title>Genome Sequence of Bacillus pseudomycoides stain BUPM19.</title>
        <authorList>
            <person name="Farhat A."/>
        </authorList>
    </citation>
    <scope>NUCLEOTIDE SEQUENCE [LARGE SCALE GENOMIC DNA]</scope>
    <source>
        <strain evidence="3">BUPM19</strain>
    </source>
</reference>
<dbReference type="InterPro" id="IPR017850">
    <property type="entry name" value="Alkaline_phosphatase_core_sf"/>
</dbReference>
<dbReference type="PANTHER" id="PTHR47371">
    <property type="entry name" value="LIPOTEICHOIC ACID SYNTHASE"/>
    <property type="match status" value="1"/>
</dbReference>
<protein>
    <recommendedName>
        <fullName evidence="4">Sulfatase</fullName>
    </recommendedName>
</protein>
<dbReference type="PANTHER" id="PTHR47371:SF1">
    <property type="entry name" value="LIPOTEICHOIC ACID SYNTHASE-LIKE YQGS"/>
    <property type="match status" value="1"/>
</dbReference>
<proteinExistence type="predicted"/>
<dbReference type="InterPro" id="IPR050448">
    <property type="entry name" value="OpgB/LTA_synthase_biosynth"/>
</dbReference>
<keyword evidence="1" id="KW-0472">Membrane</keyword>
<sequence length="254" mass="28954">MLQHLFPKLRFALVAVVLLWTKTYIVYKLAFDIKIDSFFEEMMLLFNPIASLLLFFGLALLASKYRNRIIIGISFLLSFILFGNAMFYGFYNDFVTFPVLFQTNNMADLGTSIKELFTYKTLLLFADAIILMFISRKFPNFCDNTPLSRSEKRSFFGGITALLALQIIVSVVHKPQLFSRSFDRQTVVKNLGLYTYHLFDITLQSKSSAERVFASGDGFSEIKNYVNSKDTQADKSLFGVAKGKNVILISMEST</sequence>
<keyword evidence="3" id="KW-1185">Reference proteome</keyword>
<dbReference type="Gene3D" id="3.40.720.10">
    <property type="entry name" value="Alkaline Phosphatase, subunit A"/>
    <property type="match status" value="1"/>
</dbReference>
<keyword evidence="1" id="KW-0812">Transmembrane</keyword>
<evidence type="ECO:0000313" key="2">
    <source>
        <dbReference type="EMBL" id="MDZ5610345.1"/>
    </source>
</evidence>
<keyword evidence="1" id="KW-1133">Transmembrane helix</keyword>
<evidence type="ECO:0000313" key="3">
    <source>
        <dbReference type="Proteomes" id="UP001291930"/>
    </source>
</evidence>
<evidence type="ECO:0008006" key="4">
    <source>
        <dbReference type="Google" id="ProtNLM"/>
    </source>
</evidence>
<dbReference type="Proteomes" id="UP001291930">
    <property type="component" value="Unassembled WGS sequence"/>
</dbReference>
<feature type="non-terminal residue" evidence="2">
    <location>
        <position position="254"/>
    </location>
</feature>
<dbReference type="Gene3D" id="3.30.1120.170">
    <property type="match status" value="1"/>
</dbReference>
<feature type="transmembrane region" description="Helical" evidence="1">
    <location>
        <begin position="116"/>
        <end position="134"/>
    </location>
</feature>
<comment type="caution">
    <text evidence="2">The sequence shown here is derived from an EMBL/GenBank/DDBJ whole genome shotgun (WGS) entry which is preliminary data.</text>
</comment>
<organism evidence="2 3">
    <name type="scientific">Bacillus bingmayongensis</name>
    <dbReference type="NCBI Taxonomy" id="1150157"/>
    <lineage>
        <taxon>Bacteria</taxon>
        <taxon>Bacillati</taxon>
        <taxon>Bacillota</taxon>
        <taxon>Bacilli</taxon>
        <taxon>Bacillales</taxon>
        <taxon>Bacillaceae</taxon>
        <taxon>Bacillus</taxon>
    </lineage>
</organism>
<gene>
    <name evidence="2" type="ORF">U2I54_25790</name>
</gene>
<dbReference type="EMBL" id="JAXOVW010000139">
    <property type="protein sequence ID" value="MDZ5610345.1"/>
    <property type="molecule type" value="Genomic_DNA"/>
</dbReference>
<feature type="transmembrane region" description="Helical" evidence="1">
    <location>
        <begin position="12"/>
        <end position="30"/>
    </location>
</feature>